<evidence type="ECO:0000313" key="2">
    <source>
        <dbReference type="Proteomes" id="UP000026906"/>
    </source>
</evidence>
<name>A0A024B3Z1_9CAUD</name>
<keyword evidence="2" id="KW-1185">Reference proteome</keyword>
<sequence>MDSKRCGICNVKLSHTEKLASRKEVCFNCGVRGGINVIDDDGRGFLDRMEHDIETQIEKLQDRLHNIDEYRKDDSWILVKTGEAYFTPKQPIMWMGSEEDE</sequence>
<evidence type="ECO:0000313" key="1">
    <source>
        <dbReference type="EMBL" id="AHZ10758.1"/>
    </source>
</evidence>
<dbReference type="Proteomes" id="UP000026906">
    <property type="component" value="Segment"/>
</dbReference>
<dbReference type="RefSeq" id="YP_009036247.1">
    <property type="nucleotide sequence ID" value="NC_024211.1"/>
</dbReference>
<proteinExistence type="predicted"/>
<dbReference type="KEGG" id="vg:19525885"/>
<accession>A0A024B3Z1</accession>
<dbReference type="EMBL" id="KJ489401">
    <property type="protein sequence ID" value="AHZ10758.1"/>
    <property type="molecule type" value="Genomic_DNA"/>
</dbReference>
<protein>
    <submittedName>
        <fullName evidence="1">Uncharacterized protein</fullName>
    </submittedName>
</protein>
<reference evidence="2" key="1">
    <citation type="submission" date="2014-09" db="EMBL/GenBank/DDBJ databases">
        <authorList>
            <person name="Sauder A.B."/>
            <person name="McKenzie Q.R."/>
            <person name="Temple L.M."/>
            <person name="Alexis B.K."/>
            <person name="Al-Atrache Z."/>
            <person name="Lewis L.O."/>
            <person name="Loesser-Casey K.E."/>
            <person name="Mitchell K.J."/>
        </authorList>
    </citation>
    <scope>NUCLEOTIDE SEQUENCE [LARGE SCALE GENOMIC DNA]</scope>
</reference>
<organism evidence="1 2">
    <name type="scientific">Bacillus phage Megatron</name>
    <dbReference type="NCBI Taxonomy" id="1486661"/>
    <lineage>
        <taxon>Viruses</taxon>
        <taxon>Duplodnaviria</taxon>
        <taxon>Heunggongvirae</taxon>
        <taxon>Uroviricota</taxon>
        <taxon>Caudoviricetes</taxon>
        <taxon>Herelleviridae</taxon>
        <taxon>Bastillevirinae</taxon>
        <taxon>Wphvirus</taxon>
        <taxon>Wphvirus megatron</taxon>
    </lineage>
</organism>
<dbReference type="GeneID" id="19525885"/>